<keyword evidence="3" id="KW-1185">Reference proteome</keyword>
<evidence type="ECO:0000313" key="3">
    <source>
        <dbReference type="Proteomes" id="UP001631949"/>
    </source>
</evidence>
<protein>
    <submittedName>
        <fullName evidence="2">Type II toxin-antitoxin system RelE/ParE family toxin</fullName>
    </submittedName>
</protein>
<feature type="region of interest" description="Disordered" evidence="1">
    <location>
        <begin position="100"/>
        <end position="119"/>
    </location>
</feature>
<dbReference type="EMBL" id="JBJUVG010000010">
    <property type="protein sequence ID" value="MFM9414137.1"/>
    <property type="molecule type" value="Genomic_DNA"/>
</dbReference>
<dbReference type="Pfam" id="PF05973">
    <property type="entry name" value="Gp49"/>
    <property type="match status" value="1"/>
</dbReference>
<comment type="caution">
    <text evidence="2">The sequence shown here is derived from an EMBL/GenBank/DDBJ whole genome shotgun (WGS) entry which is preliminary data.</text>
</comment>
<proteinExistence type="predicted"/>
<gene>
    <name evidence="2" type="ORF">ACKQTC_07130</name>
</gene>
<sequence length="119" mass="14139">MSNFAVEFFEKEDGTYPAEEFILSLDIKMRAKAFRTLELLELKGNFLREPYSKHLEDGIFELRIKQSNNIARVLYFFVIGNRVILTNGFIKKTQKTPTKEIEISKQRRKEFKQRSEKND</sequence>
<evidence type="ECO:0000313" key="2">
    <source>
        <dbReference type="EMBL" id="MFM9414137.1"/>
    </source>
</evidence>
<dbReference type="RefSeq" id="WP_408977752.1">
    <property type="nucleotide sequence ID" value="NZ_JBJUVG010000010.1"/>
</dbReference>
<dbReference type="Proteomes" id="UP001631949">
    <property type="component" value="Unassembled WGS sequence"/>
</dbReference>
<name>A0ABW9H0S1_9FIRM</name>
<dbReference type="InterPro" id="IPR009241">
    <property type="entry name" value="HigB-like"/>
</dbReference>
<organism evidence="2 3">
    <name type="scientific">Peptococcus simiae</name>
    <dbReference type="NCBI Taxonomy" id="1643805"/>
    <lineage>
        <taxon>Bacteria</taxon>
        <taxon>Bacillati</taxon>
        <taxon>Bacillota</taxon>
        <taxon>Clostridia</taxon>
        <taxon>Eubacteriales</taxon>
        <taxon>Peptococcaceae</taxon>
        <taxon>Peptococcus</taxon>
    </lineage>
</organism>
<evidence type="ECO:0000256" key="1">
    <source>
        <dbReference type="SAM" id="MobiDB-lite"/>
    </source>
</evidence>
<reference evidence="2 3" key="1">
    <citation type="journal article" date="2016" name="Int. J. Syst. Evol. Microbiol.">
        <title>Peptococcus simiae sp. nov., isolated from rhesus macaque faeces and emended description of the genus Peptococcus.</title>
        <authorList>
            <person name="Shkoporov A.N."/>
            <person name="Efimov B.A."/>
            <person name="Kondova I."/>
            <person name="Ouwerling B."/>
            <person name="Chaplin A.V."/>
            <person name="Shcherbakova V.A."/>
            <person name="Langermans J.A.M."/>
        </authorList>
    </citation>
    <scope>NUCLEOTIDE SEQUENCE [LARGE SCALE GENOMIC DNA]</scope>
    <source>
        <strain evidence="2 3">M108</strain>
    </source>
</reference>
<accession>A0ABW9H0S1</accession>